<dbReference type="Pfam" id="PF02366">
    <property type="entry name" value="PMT"/>
    <property type="match status" value="1"/>
</dbReference>
<feature type="compositionally biased region" description="Low complexity" evidence="16">
    <location>
        <begin position="1"/>
        <end position="15"/>
    </location>
</feature>
<keyword evidence="10 15" id="KW-1133">Transmembrane helix</keyword>
<comment type="subcellular location">
    <subcellularLocation>
        <location evidence="1 15">Endoplasmic reticulum membrane</location>
        <topology evidence="1 15">Multi-pass membrane protein</topology>
    </subcellularLocation>
</comment>
<evidence type="ECO:0000256" key="6">
    <source>
        <dbReference type="ARBA" id="ARBA00022679"/>
    </source>
</evidence>
<evidence type="ECO:0000256" key="13">
    <source>
        <dbReference type="ARBA" id="ARBA00045085"/>
    </source>
</evidence>
<evidence type="ECO:0000256" key="15">
    <source>
        <dbReference type="RuleBase" id="RU367007"/>
    </source>
</evidence>
<comment type="function">
    <text evidence="15">Transfers mannose from Dol-P-mannose to Ser or Thr residues on proteins.</text>
</comment>
<dbReference type="EC" id="2.4.1.109" evidence="4 15"/>
<dbReference type="Pfam" id="PF16192">
    <property type="entry name" value="PMT_4TMC"/>
    <property type="match status" value="1"/>
</dbReference>
<name>A0A9Q3C877_9BASI</name>
<feature type="domain" description="MIR" evidence="17">
    <location>
        <begin position="537"/>
        <end position="593"/>
    </location>
</feature>
<dbReference type="PANTHER" id="PTHR10050">
    <property type="entry name" value="DOLICHYL-PHOSPHATE-MANNOSE--PROTEIN MANNOSYLTRANSFERASE"/>
    <property type="match status" value="1"/>
</dbReference>
<comment type="similarity">
    <text evidence="3 15">Belongs to the glycosyltransferase 39 family.</text>
</comment>
<accession>A0A9Q3C877</accession>
<evidence type="ECO:0000256" key="9">
    <source>
        <dbReference type="ARBA" id="ARBA00022824"/>
    </source>
</evidence>
<evidence type="ECO:0000313" key="18">
    <source>
        <dbReference type="EMBL" id="MBW0478288.1"/>
    </source>
</evidence>
<evidence type="ECO:0000256" key="8">
    <source>
        <dbReference type="ARBA" id="ARBA00022737"/>
    </source>
</evidence>
<dbReference type="InterPro" id="IPR032421">
    <property type="entry name" value="PMT_4TMC"/>
</dbReference>
<evidence type="ECO:0000256" key="12">
    <source>
        <dbReference type="ARBA" id="ARBA00023180"/>
    </source>
</evidence>
<dbReference type="InterPro" id="IPR027005">
    <property type="entry name" value="PMT-like"/>
</dbReference>
<dbReference type="InterPro" id="IPR016093">
    <property type="entry name" value="MIR_motif"/>
</dbReference>
<comment type="catalytic activity">
    <reaction evidence="14 15">
        <text>a di-trans,poly-cis-dolichyl beta-D-mannosyl phosphate + L-seryl-[protein] = 3-O-(alpha-D-mannosyl)-L-seryl-[protein] + a di-trans,poly-cis-dolichyl phosphate + H(+)</text>
        <dbReference type="Rhea" id="RHEA:17377"/>
        <dbReference type="Rhea" id="RHEA-COMP:9863"/>
        <dbReference type="Rhea" id="RHEA-COMP:13546"/>
        <dbReference type="Rhea" id="RHEA-COMP:19498"/>
        <dbReference type="Rhea" id="RHEA-COMP:19501"/>
        <dbReference type="ChEBI" id="CHEBI:15378"/>
        <dbReference type="ChEBI" id="CHEBI:29999"/>
        <dbReference type="ChEBI" id="CHEBI:57683"/>
        <dbReference type="ChEBI" id="CHEBI:58211"/>
        <dbReference type="ChEBI" id="CHEBI:137321"/>
        <dbReference type="EC" id="2.4.1.109"/>
    </reaction>
</comment>
<feature type="compositionally biased region" description="Polar residues" evidence="16">
    <location>
        <begin position="864"/>
        <end position="881"/>
    </location>
</feature>
<evidence type="ECO:0000256" key="2">
    <source>
        <dbReference type="ARBA" id="ARBA00004922"/>
    </source>
</evidence>
<keyword evidence="5 15" id="KW-0328">Glycosyltransferase</keyword>
<keyword evidence="19" id="KW-1185">Reference proteome</keyword>
<feature type="transmembrane region" description="Helical" evidence="15">
    <location>
        <begin position="735"/>
        <end position="756"/>
    </location>
</feature>
<evidence type="ECO:0000256" key="16">
    <source>
        <dbReference type="SAM" id="MobiDB-lite"/>
    </source>
</evidence>
<protein>
    <recommendedName>
        <fullName evidence="4 15">Dolichyl-phosphate-mannose--protein mannosyltransferase</fullName>
        <ecNumber evidence="4 15">2.4.1.109</ecNumber>
    </recommendedName>
</protein>
<dbReference type="EMBL" id="AVOT02005126">
    <property type="protein sequence ID" value="MBW0478288.1"/>
    <property type="molecule type" value="Genomic_DNA"/>
</dbReference>
<dbReference type="SUPFAM" id="SSF82109">
    <property type="entry name" value="MIR domain"/>
    <property type="match status" value="1"/>
</dbReference>
<dbReference type="GO" id="GO:0004169">
    <property type="term" value="F:dolichyl-phosphate-mannose-protein mannosyltransferase activity"/>
    <property type="evidence" value="ECO:0007669"/>
    <property type="project" value="UniProtKB-UniRule"/>
</dbReference>
<dbReference type="InterPro" id="IPR036300">
    <property type="entry name" value="MIR_dom_sf"/>
</dbReference>
<dbReference type="PROSITE" id="PS50919">
    <property type="entry name" value="MIR"/>
    <property type="match status" value="3"/>
</dbReference>
<evidence type="ECO:0000256" key="4">
    <source>
        <dbReference type="ARBA" id="ARBA00012839"/>
    </source>
</evidence>
<comment type="pathway">
    <text evidence="2 15">Protein modification; protein glycosylation.</text>
</comment>
<dbReference type="Gene3D" id="2.80.10.50">
    <property type="match status" value="1"/>
</dbReference>
<feature type="transmembrane region" description="Helical" evidence="15">
    <location>
        <begin position="224"/>
        <end position="244"/>
    </location>
</feature>
<keyword evidence="8" id="KW-0677">Repeat</keyword>
<feature type="region of interest" description="Disordered" evidence="16">
    <location>
        <begin position="1"/>
        <end position="25"/>
    </location>
</feature>
<feature type="transmembrane region" description="Helical" evidence="15">
    <location>
        <begin position="161"/>
        <end position="179"/>
    </location>
</feature>
<dbReference type="InterPro" id="IPR003342">
    <property type="entry name" value="ArnT-like_N"/>
</dbReference>
<evidence type="ECO:0000256" key="11">
    <source>
        <dbReference type="ARBA" id="ARBA00023136"/>
    </source>
</evidence>
<dbReference type="PANTHER" id="PTHR10050:SF50">
    <property type="entry name" value="DOLICHYL-PHOSPHATE-MANNOSE--PROTEIN MANNOSYLTRANSFERASE 1-RELATED"/>
    <property type="match status" value="1"/>
</dbReference>
<evidence type="ECO:0000256" key="14">
    <source>
        <dbReference type="ARBA" id="ARBA00045102"/>
    </source>
</evidence>
<evidence type="ECO:0000256" key="3">
    <source>
        <dbReference type="ARBA" id="ARBA00007222"/>
    </source>
</evidence>
<feature type="transmembrane region" description="Helical" evidence="15">
    <location>
        <begin position="768"/>
        <end position="788"/>
    </location>
</feature>
<proteinExistence type="inferred from homology"/>
<evidence type="ECO:0000256" key="5">
    <source>
        <dbReference type="ARBA" id="ARBA00022676"/>
    </source>
</evidence>
<dbReference type="CDD" id="cd23283">
    <property type="entry name" value="beta-trefoil_MIR_PMT1-like"/>
    <property type="match status" value="1"/>
</dbReference>
<organism evidence="18 19">
    <name type="scientific">Austropuccinia psidii MF-1</name>
    <dbReference type="NCBI Taxonomy" id="1389203"/>
    <lineage>
        <taxon>Eukaryota</taxon>
        <taxon>Fungi</taxon>
        <taxon>Dikarya</taxon>
        <taxon>Basidiomycota</taxon>
        <taxon>Pucciniomycotina</taxon>
        <taxon>Pucciniomycetes</taxon>
        <taxon>Pucciniales</taxon>
        <taxon>Sphaerophragmiaceae</taxon>
        <taxon>Austropuccinia</taxon>
    </lineage>
</organism>
<dbReference type="Pfam" id="PF02815">
    <property type="entry name" value="MIR"/>
    <property type="match status" value="1"/>
</dbReference>
<evidence type="ECO:0000256" key="7">
    <source>
        <dbReference type="ARBA" id="ARBA00022692"/>
    </source>
</evidence>
<keyword evidence="9 15" id="KW-0256">Endoplasmic reticulum</keyword>
<dbReference type="SMART" id="SM00472">
    <property type="entry name" value="MIR"/>
    <property type="match status" value="3"/>
</dbReference>
<dbReference type="Proteomes" id="UP000765509">
    <property type="component" value="Unassembled WGS sequence"/>
</dbReference>
<evidence type="ECO:0000256" key="1">
    <source>
        <dbReference type="ARBA" id="ARBA00004477"/>
    </source>
</evidence>
<keyword evidence="12" id="KW-0325">Glycoprotein</keyword>
<feature type="transmembrane region" description="Helical" evidence="15">
    <location>
        <begin position="338"/>
        <end position="363"/>
    </location>
</feature>
<dbReference type="AlphaFoldDB" id="A0A9Q3C877"/>
<dbReference type="OrthoDB" id="292747at2759"/>
<gene>
    <name evidence="18" type="ORF">O181_018003</name>
</gene>
<comment type="catalytic activity">
    <reaction evidence="13 15">
        <text>a di-trans,poly-cis-dolichyl beta-D-mannosyl phosphate + L-threonyl-[protein] = 3-O-(alpha-D-mannosyl)-L-threonyl-[protein] + a di-trans,poly-cis-dolichyl phosphate + H(+)</text>
        <dbReference type="Rhea" id="RHEA:53396"/>
        <dbReference type="Rhea" id="RHEA-COMP:11060"/>
        <dbReference type="Rhea" id="RHEA-COMP:13547"/>
        <dbReference type="Rhea" id="RHEA-COMP:19498"/>
        <dbReference type="Rhea" id="RHEA-COMP:19501"/>
        <dbReference type="ChEBI" id="CHEBI:15378"/>
        <dbReference type="ChEBI" id="CHEBI:30013"/>
        <dbReference type="ChEBI" id="CHEBI:57683"/>
        <dbReference type="ChEBI" id="CHEBI:58211"/>
        <dbReference type="ChEBI" id="CHEBI:137323"/>
        <dbReference type="EC" id="2.4.1.109"/>
    </reaction>
</comment>
<reference evidence="18" key="1">
    <citation type="submission" date="2021-03" db="EMBL/GenBank/DDBJ databases">
        <title>Draft genome sequence of rust myrtle Austropuccinia psidii MF-1, a brazilian biotype.</title>
        <authorList>
            <person name="Quecine M.C."/>
            <person name="Pachon D.M.R."/>
            <person name="Bonatelli M.L."/>
            <person name="Correr F.H."/>
            <person name="Franceschini L.M."/>
            <person name="Leite T.F."/>
            <person name="Margarido G.R.A."/>
            <person name="Almeida C.A."/>
            <person name="Ferrarezi J.A."/>
            <person name="Labate C.A."/>
        </authorList>
    </citation>
    <scope>NUCLEOTIDE SEQUENCE</scope>
    <source>
        <strain evidence="18">MF-1</strain>
    </source>
</reference>
<keyword evidence="7 15" id="KW-0812">Transmembrane</keyword>
<keyword evidence="11 15" id="KW-0472">Membrane</keyword>
<feature type="domain" description="MIR" evidence="17">
    <location>
        <begin position="465"/>
        <end position="524"/>
    </location>
</feature>
<keyword evidence="6 15" id="KW-0808">Transferase</keyword>
<dbReference type="GO" id="GO:0005789">
    <property type="term" value="C:endoplasmic reticulum membrane"/>
    <property type="evidence" value="ECO:0007669"/>
    <property type="project" value="UniProtKB-SubCell"/>
</dbReference>
<sequence length="890" mass="102621">MSSLSSPIIPQSSSSTDQQFHQPIRARTKSTRALINDFKSEAGGDCHDQNLAHPLWSTKPISSQNYPHSDPDAHKAWIKSGRLSAEPIRSTPTIWSKCGGGLEVINFENGSIENVIILLITILAIGVRCWKIWRPDSVVFDEVHFGEFASKYIRSTFFMDVHPPLAKLLITLVGFLFGYDGKFDFKQIGNDYPSNRVPYVQMRLLPALLGVAVVPLSYLTMRIIGLRLHSALLGALLIIFENGLIIQSRFILLDSPLIFFTALSIFLHTGFCNEDAKRSFTRRWWIWLSLTGLSLGAVVSCKWIGLFTIATTGVMTIKQLWELLGDLRVPIPLLARSFLARFICLAIIPILFYIFTFQIHFWVLSNSGDGDAFMSSGFQQTLRGRWMPDTYVDVFIGSNVTIKHVNTLGGYLHSHPQPYPGGSKQQQITLYPHQDDNNVWTILGKLSDDIDIHNRKPPDYYLKNPRWVNATSLIRLHHVETDKRLHTHNIRAPVTEVDYQNEVSAYGFKNFPGDANDEWIVEIVSQQSDVVNDPISAQRLRTLRTKFRLRHSLQNCYLFSHKVRLPNWGFNQQEVTCNQLPTLTNSLWYIETSTHPLLRADKKATKVNYPQPNFFAKFWELQRVMYQTNKALVEHHAYDSRPISWPLFGRGINYWMKDHRQVYLIGNPFVWWLAVASLGVYAAFKTLLILRTKRGYLHEMRNPTVSKYDRIAEYLTIGWAHHYLPFFLMTRQLFIHHYFPALYYSIFLVCTVFDLATSKLSNPSRWKVLMMIMVMAIWTWSIFSPLTYAGTWTRRECELAKWRRSWDFSCNEFFESRSDYENDGRTRAGFEWRKNGEAEAGEIQAATIKPVGMLAPIPNAFEAKSNQDVEQANNTTRTFQSEDQEMDKFD</sequence>
<feature type="transmembrane region" description="Helical" evidence="15">
    <location>
        <begin position="251"/>
        <end position="272"/>
    </location>
</feature>
<evidence type="ECO:0000256" key="10">
    <source>
        <dbReference type="ARBA" id="ARBA00022989"/>
    </source>
</evidence>
<feature type="domain" description="MIR" evidence="17">
    <location>
        <begin position="391"/>
        <end position="445"/>
    </location>
</feature>
<feature type="transmembrane region" description="Helical" evidence="15">
    <location>
        <begin position="669"/>
        <end position="690"/>
    </location>
</feature>
<evidence type="ECO:0000313" key="19">
    <source>
        <dbReference type="Proteomes" id="UP000765509"/>
    </source>
</evidence>
<evidence type="ECO:0000259" key="17">
    <source>
        <dbReference type="PROSITE" id="PS50919"/>
    </source>
</evidence>
<feature type="region of interest" description="Disordered" evidence="16">
    <location>
        <begin position="863"/>
        <end position="890"/>
    </location>
</feature>
<feature type="transmembrane region" description="Helical" evidence="15">
    <location>
        <begin position="284"/>
        <end position="317"/>
    </location>
</feature>
<comment type="caution">
    <text evidence="18">The sequence shown here is derived from an EMBL/GenBank/DDBJ whole genome shotgun (WGS) entry which is preliminary data.</text>
</comment>
<feature type="transmembrane region" description="Helical" evidence="15">
    <location>
        <begin position="200"/>
        <end position="218"/>
    </location>
</feature>